<evidence type="ECO:0000256" key="2">
    <source>
        <dbReference type="ARBA" id="ARBA00022692"/>
    </source>
</evidence>
<evidence type="ECO:0000259" key="14">
    <source>
        <dbReference type="PROSITE" id="PS50835"/>
    </source>
</evidence>
<dbReference type="SMART" id="SM00409">
    <property type="entry name" value="IG"/>
    <property type="match status" value="3"/>
</dbReference>
<gene>
    <name evidence="15" type="primary">LOC100515383</name>
</gene>
<evidence type="ECO:0000256" key="11">
    <source>
        <dbReference type="ARBA" id="ARBA00038361"/>
    </source>
</evidence>
<dbReference type="GO" id="GO:0016020">
    <property type="term" value="C:membrane"/>
    <property type="evidence" value="ECO:0007669"/>
    <property type="project" value="UniProtKB-SubCell"/>
</dbReference>
<keyword evidence="2 13" id="KW-0812">Transmembrane</keyword>
<evidence type="ECO:0000256" key="4">
    <source>
        <dbReference type="ARBA" id="ARBA00022734"/>
    </source>
</evidence>
<dbReference type="GO" id="GO:0030246">
    <property type="term" value="F:carbohydrate binding"/>
    <property type="evidence" value="ECO:0007669"/>
    <property type="project" value="UniProtKB-KW"/>
</dbReference>
<evidence type="ECO:0000256" key="8">
    <source>
        <dbReference type="ARBA" id="ARBA00023157"/>
    </source>
</evidence>
<organism evidence="15 16">
    <name type="scientific">Sus scrofa</name>
    <name type="common">Pig</name>
    <dbReference type="NCBI Taxonomy" id="9823"/>
    <lineage>
        <taxon>Eukaryota</taxon>
        <taxon>Metazoa</taxon>
        <taxon>Chordata</taxon>
        <taxon>Craniata</taxon>
        <taxon>Vertebrata</taxon>
        <taxon>Euteleostomi</taxon>
        <taxon>Mammalia</taxon>
        <taxon>Eutheria</taxon>
        <taxon>Laurasiatheria</taxon>
        <taxon>Artiodactyla</taxon>
        <taxon>Suina</taxon>
        <taxon>Suidae</taxon>
        <taxon>Sus</taxon>
    </lineage>
</organism>
<evidence type="ECO:0000256" key="6">
    <source>
        <dbReference type="ARBA" id="ARBA00022989"/>
    </source>
</evidence>
<sequence length="638" mass="68295">MSPPKKRKKESRRRRRKEEMGLDDLKAPPQLTLNLKFPPWGHVAFWSHHSFPSKPPLPSHSCHLTFTFTETPEGRLSGASGRDAAVAAAAAAASAAAAAAAEAAGAVGSIPGSGLMVPAGATAECDSAGGPMCPRAMQIFLPLELFWHLLWVLVPARAGKKHALVATNRLGQKLSEGSQGRFFLLGDPQANNCSLSIRDVTTGDSGTYFFQIETSFHQHAYQDRPLSLGVTALTQAPHILMPETLESGRPRRLTCSVPWACEWGTPPVFSWTSAALPTLGPRTPLSSVVTLTPRPQDHGTSLTCQVMFPASGVTVGRTIQLNVTYAPRNVTVSVFQGNRTALKILQNASSLPVLEGQALQLLCVADGNPPAQLSWFRGSPALNATPISSTTILELPGLGTVPGEVTCRAQNPLGSQNLSLSLLVVYPPQLLGPSCSWEDRGLHCSCSSRAQPAPSLHWRLGEGLLDRNFSNASIKVTSSSTGPWANSSLSLGEGLSSSLRLSCEAQNVYGSQGATVLLLPGKPQPRIQQTLPAIGGAGIVVLLSFCLYLIFRVKTLRKTQPMQSLDAVNQAEDSGPREPQPRFWADTAAEHPAPAGAGSSPGEGQELHYALLRFHRLQPRPQEPEDTHTEYSEIRTHQ</sequence>
<dbReference type="Pfam" id="PF07686">
    <property type="entry name" value="V-set"/>
    <property type="match status" value="1"/>
</dbReference>
<dbReference type="SUPFAM" id="SSF48726">
    <property type="entry name" value="Immunoglobulin"/>
    <property type="match status" value="4"/>
</dbReference>
<keyword evidence="9" id="KW-0325">Glycoprotein</keyword>
<dbReference type="InterPro" id="IPR051036">
    <property type="entry name" value="SIGLEC"/>
</dbReference>
<feature type="region of interest" description="Disordered" evidence="12">
    <location>
        <begin position="567"/>
        <end position="638"/>
    </location>
</feature>
<dbReference type="Ensembl" id="ENSSSCT00070053235.1">
    <property type="protein sequence ID" value="ENSSSCP00070045102.1"/>
    <property type="gene ID" value="ENSSSCG00070026530.1"/>
</dbReference>
<feature type="region of interest" description="Disordered" evidence="12">
    <location>
        <begin position="1"/>
        <end position="26"/>
    </location>
</feature>
<evidence type="ECO:0000256" key="3">
    <source>
        <dbReference type="ARBA" id="ARBA00022729"/>
    </source>
</evidence>
<keyword evidence="8" id="KW-1015">Disulfide bond</keyword>
<feature type="compositionally biased region" description="Low complexity" evidence="12">
    <location>
        <begin position="590"/>
        <end position="604"/>
    </location>
</feature>
<dbReference type="InterPro" id="IPR003598">
    <property type="entry name" value="Ig_sub2"/>
</dbReference>
<dbReference type="InterPro" id="IPR003599">
    <property type="entry name" value="Ig_sub"/>
</dbReference>
<dbReference type="InterPro" id="IPR013783">
    <property type="entry name" value="Ig-like_fold"/>
</dbReference>
<dbReference type="InterPro" id="IPR013106">
    <property type="entry name" value="Ig_V-set"/>
</dbReference>
<evidence type="ECO:0000313" key="15">
    <source>
        <dbReference type="Ensembl" id="ENSSSCP00070045102.1"/>
    </source>
</evidence>
<feature type="transmembrane region" description="Helical" evidence="13">
    <location>
        <begin position="531"/>
        <end position="551"/>
    </location>
</feature>
<dbReference type="InterPro" id="IPR036179">
    <property type="entry name" value="Ig-like_dom_sf"/>
</dbReference>
<proteinExistence type="inferred from homology"/>
<reference evidence="15 16" key="1">
    <citation type="submission" date="2017-08" db="EMBL/GenBank/DDBJ databases">
        <title>USMARCv1.0.</title>
        <authorList>
            <person name="Hannum G.I."/>
            <person name="Koren S."/>
            <person name="Schroeder S.G."/>
            <person name="Chin S.C."/>
            <person name="Nonneman D.J."/>
            <person name="Becker S.A."/>
            <person name="Rosen B.D."/>
            <person name="Bickhart D.M."/>
            <person name="Putnam N.H."/>
            <person name="Green R.E."/>
            <person name="Tuggle C.K."/>
            <person name="Liu H."/>
            <person name="Rohrer G.A."/>
            <person name="Warr A."/>
            <person name="Hall R."/>
            <person name="Kim K."/>
            <person name="Hume D.A."/>
            <person name="Talbot R."/>
            <person name="Chow W."/>
            <person name="Howe K."/>
            <person name="Schwartz A.S."/>
            <person name="Watson M."/>
            <person name="Archibald A.L."/>
            <person name="Phillippy A.M."/>
            <person name="Smith T.P.L."/>
        </authorList>
    </citation>
    <scope>NUCLEOTIDE SEQUENCE [LARGE SCALE GENOMIC DNA]</scope>
</reference>
<dbReference type="PANTHER" id="PTHR12035:SF99">
    <property type="entry name" value="SIALIC ACID BINDING IG LIKE LECTIN 6"/>
    <property type="match status" value="1"/>
</dbReference>
<evidence type="ECO:0000256" key="13">
    <source>
        <dbReference type="SAM" id="Phobius"/>
    </source>
</evidence>
<feature type="compositionally biased region" description="Basic and acidic residues" evidence="12">
    <location>
        <begin position="622"/>
        <end position="638"/>
    </location>
</feature>
<dbReference type="Gene3D" id="2.60.40.10">
    <property type="entry name" value="Immunoglobulins"/>
    <property type="match status" value="4"/>
</dbReference>
<keyword evidence="5" id="KW-0130">Cell adhesion</keyword>
<evidence type="ECO:0000256" key="9">
    <source>
        <dbReference type="ARBA" id="ARBA00023180"/>
    </source>
</evidence>
<keyword evidence="6 13" id="KW-1133">Transmembrane helix</keyword>
<dbReference type="Proteomes" id="UP000314985">
    <property type="component" value="Chromosome 6"/>
</dbReference>
<feature type="compositionally biased region" description="Basic and acidic residues" evidence="12">
    <location>
        <begin position="17"/>
        <end position="26"/>
    </location>
</feature>
<dbReference type="InterPro" id="IPR007110">
    <property type="entry name" value="Ig-like_dom"/>
</dbReference>
<feature type="domain" description="Ig-like" evidence="14">
    <location>
        <begin position="237"/>
        <end position="320"/>
    </location>
</feature>
<keyword evidence="3" id="KW-0732">Signal</keyword>
<evidence type="ECO:0000256" key="5">
    <source>
        <dbReference type="ARBA" id="ARBA00022889"/>
    </source>
</evidence>
<dbReference type="FunFam" id="2.60.40.10:FF:000912">
    <property type="entry name" value="Myeloid cell surface antigen CD33"/>
    <property type="match status" value="1"/>
</dbReference>
<keyword evidence="4" id="KW-0430">Lectin</keyword>
<reference evidence="15" key="2">
    <citation type="submission" date="2025-08" db="UniProtKB">
        <authorList>
            <consortium name="Ensembl"/>
        </authorList>
    </citation>
    <scope>IDENTIFICATION</scope>
</reference>
<evidence type="ECO:0000256" key="10">
    <source>
        <dbReference type="ARBA" id="ARBA00023319"/>
    </source>
</evidence>
<evidence type="ECO:0000313" key="16">
    <source>
        <dbReference type="Proteomes" id="UP000314985"/>
    </source>
</evidence>
<evidence type="ECO:0000256" key="7">
    <source>
        <dbReference type="ARBA" id="ARBA00023136"/>
    </source>
</evidence>
<evidence type="ECO:0000256" key="12">
    <source>
        <dbReference type="SAM" id="MobiDB-lite"/>
    </source>
</evidence>
<protein>
    <submittedName>
        <fullName evidence="15">Sialic acid-binding Ig-like lectin 5</fullName>
    </submittedName>
</protein>
<feature type="compositionally biased region" description="Basic residues" evidence="12">
    <location>
        <begin position="1"/>
        <end position="16"/>
    </location>
</feature>
<dbReference type="AlphaFoldDB" id="A0A4X1VNI6"/>
<dbReference type="SMART" id="SM00408">
    <property type="entry name" value="IGc2"/>
    <property type="match status" value="1"/>
</dbReference>
<comment type="subcellular location">
    <subcellularLocation>
        <location evidence="1">Membrane</location>
        <topology evidence="1">Single-pass type I membrane protein</topology>
    </subcellularLocation>
</comment>
<feature type="domain" description="Ig-like" evidence="14">
    <location>
        <begin position="327"/>
        <end position="421"/>
    </location>
</feature>
<dbReference type="PANTHER" id="PTHR12035">
    <property type="entry name" value="SIALIC ACID BINDING IMMUNOGLOBULIN-LIKE LECTIN"/>
    <property type="match status" value="1"/>
</dbReference>
<evidence type="ECO:0000256" key="1">
    <source>
        <dbReference type="ARBA" id="ARBA00004479"/>
    </source>
</evidence>
<keyword evidence="10" id="KW-0393">Immunoglobulin domain</keyword>
<name>A0A4X1VNI6_PIG</name>
<accession>A0A4X1VNI6</accession>
<keyword evidence="7 13" id="KW-0472">Membrane</keyword>
<comment type="similarity">
    <text evidence="11">Belongs to the immunoglobulin superfamily. SIGLEC (sialic acid binding Ig-like lectin) family.</text>
</comment>
<dbReference type="PROSITE" id="PS50835">
    <property type="entry name" value="IG_LIKE"/>
    <property type="match status" value="2"/>
</dbReference>
<dbReference type="GO" id="GO:0007155">
    <property type="term" value="P:cell adhesion"/>
    <property type="evidence" value="ECO:0007669"/>
    <property type="project" value="UniProtKB-KW"/>
</dbReference>